<name>A0A3E1KHT8_9XANT</name>
<dbReference type="PANTHER" id="PTHR37299:SF1">
    <property type="entry name" value="STAGE 0 SPORULATION PROTEIN A HOMOLOG"/>
    <property type="match status" value="1"/>
</dbReference>
<dbReference type="GO" id="GO:0000156">
    <property type="term" value="F:phosphorelay response regulator activity"/>
    <property type="evidence" value="ECO:0007669"/>
    <property type="project" value="InterPro"/>
</dbReference>
<dbReference type="InterPro" id="IPR011006">
    <property type="entry name" value="CheY-like_superfamily"/>
</dbReference>
<dbReference type="GO" id="GO:0003677">
    <property type="term" value="F:DNA binding"/>
    <property type="evidence" value="ECO:0007669"/>
    <property type="project" value="UniProtKB-KW"/>
</dbReference>
<dbReference type="RefSeq" id="WP_116906177.1">
    <property type="nucleotide sequence ID" value="NZ_CP142084.2"/>
</dbReference>
<feature type="modified residue" description="4-aspartylphosphate" evidence="2">
    <location>
        <position position="57"/>
    </location>
</feature>
<sequence>MSALRAVVAEDEALLRQSLLTLLAEVCPLLQVVGACEDGASALETIAAQQPDVVFLDIRMPGLTGIDVARAMREVSPRSQVVFVTAYDQYAIDAFEHGAVDYLLKPISRERLQAAWQRVQQRAAAGQPDGALLEALLQRLSARPAATSAAPPLAWLTASSGRETRLIALEDVAYFQADQKYTTVMTCAGEAVLRTPLRELLEVLDRQVFKQIHRSTIVNMKAVASVVRDDTGKGRLALRGRSETLTVSQPFMTLFRGM</sequence>
<evidence type="ECO:0000256" key="1">
    <source>
        <dbReference type="ARBA" id="ARBA00023012"/>
    </source>
</evidence>
<dbReference type="GeneID" id="97213137"/>
<proteinExistence type="predicted"/>
<dbReference type="InterPro" id="IPR001789">
    <property type="entry name" value="Sig_transdc_resp-reg_receiver"/>
</dbReference>
<dbReference type="SMART" id="SM00448">
    <property type="entry name" value="REC"/>
    <property type="match status" value="1"/>
</dbReference>
<dbReference type="FunFam" id="3.40.50.2300:FF:000051">
    <property type="entry name" value="Two-component response regulator yehT"/>
    <property type="match status" value="1"/>
</dbReference>
<dbReference type="EMBL" id="QUZM01000027">
    <property type="protein sequence ID" value="RFF38119.1"/>
    <property type="molecule type" value="Genomic_DNA"/>
</dbReference>
<feature type="domain" description="HTH LytTR-type" evidence="4">
    <location>
        <begin position="156"/>
        <end position="258"/>
    </location>
</feature>
<dbReference type="InterPro" id="IPR046947">
    <property type="entry name" value="LytR-like"/>
</dbReference>
<dbReference type="InterPro" id="IPR007492">
    <property type="entry name" value="LytTR_DNA-bd_dom"/>
</dbReference>
<dbReference type="Pfam" id="PF04397">
    <property type="entry name" value="LytTR"/>
    <property type="match status" value="1"/>
</dbReference>
<dbReference type="PROSITE" id="PS50110">
    <property type="entry name" value="RESPONSE_REGULATORY"/>
    <property type="match status" value="1"/>
</dbReference>
<evidence type="ECO:0000313" key="5">
    <source>
        <dbReference type="EMBL" id="RFF38119.1"/>
    </source>
</evidence>
<gene>
    <name evidence="5" type="ORF">DZD52_13680</name>
</gene>
<dbReference type="STRING" id="1843581.A7D16_19680"/>
<dbReference type="SMART" id="SM00850">
    <property type="entry name" value="LytTR"/>
    <property type="match status" value="1"/>
</dbReference>
<dbReference type="Proteomes" id="UP000259570">
    <property type="component" value="Unassembled WGS sequence"/>
</dbReference>
<dbReference type="OrthoDB" id="236568at2"/>
<keyword evidence="1" id="KW-0902">Two-component regulatory system</keyword>
<comment type="caution">
    <text evidence="5">The sequence shown here is derived from an EMBL/GenBank/DDBJ whole genome shotgun (WGS) entry which is preliminary data.</text>
</comment>
<dbReference type="PROSITE" id="PS50930">
    <property type="entry name" value="HTH_LYTTR"/>
    <property type="match status" value="1"/>
</dbReference>
<dbReference type="PANTHER" id="PTHR37299">
    <property type="entry name" value="TRANSCRIPTIONAL REGULATOR-RELATED"/>
    <property type="match status" value="1"/>
</dbReference>
<evidence type="ECO:0000259" key="4">
    <source>
        <dbReference type="PROSITE" id="PS50930"/>
    </source>
</evidence>
<accession>A0A3E1KHT8</accession>
<dbReference type="Gene3D" id="2.40.50.1020">
    <property type="entry name" value="LytTr DNA-binding domain"/>
    <property type="match status" value="1"/>
</dbReference>
<evidence type="ECO:0000259" key="3">
    <source>
        <dbReference type="PROSITE" id="PS50110"/>
    </source>
</evidence>
<protein>
    <submittedName>
        <fullName evidence="5">DNA-binding response regulator</fullName>
    </submittedName>
</protein>
<dbReference type="Gene3D" id="3.40.50.2300">
    <property type="match status" value="1"/>
</dbReference>
<dbReference type="Pfam" id="PF00072">
    <property type="entry name" value="Response_reg"/>
    <property type="match status" value="1"/>
</dbReference>
<keyword evidence="5" id="KW-0238">DNA-binding</keyword>
<dbReference type="SUPFAM" id="SSF52172">
    <property type="entry name" value="CheY-like"/>
    <property type="match status" value="1"/>
</dbReference>
<feature type="domain" description="Response regulatory" evidence="3">
    <location>
        <begin position="5"/>
        <end position="120"/>
    </location>
</feature>
<keyword evidence="2" id="KW-0597">Phosphoprotein</keyword>
<reference evidence="5 6" key="1">
    <citation type="submission" date="2018-08" db="EMBL/GenBank/DDBJ databases">
        <title>Genome sequencing of X. nasturtii WHRI 8984.</title>
        <authorList>
            <person name="Studholme D.J."/>
            <person name="Mchugh J."/>
            <person name="Vicente J."/>
        </authorList>
    </citation>
    <scope>NUCLEOTIDE SEQUENCE [LARGE SCALE GENOMIC DNA]</scope>
    <source>
        <strain evidence="5 6">WHRI 8984</strain>
    </source>
</reference>
<evidence type="ECO:0000256" key="2">
    <source>
        <dbReference type="PROSITE-ProRule" id="PRU00169"/>
    </source>
</evidence>
<dbReference type="AlphaFoldDB" id="A0A3E1KHT8"/>
<evidence type="ECO:0000313" key="6">
    <source>
        <dbReference type="Proteomes" id="UP000259570"/>
    </source>
</evidence>
<organism evidence="5 6">
    <name type="scientific">Xanthomonas nasturtii</name>
    <dbReference type="NCBI Taxonomy" id="1843581"/>
    <lineage>
        <taxon>Bacteria</taxon>
        <taxon>Pseudomonadati</taxon>
        <taxon>Pseudomonadota</taxon>
        <taxon>Gammaproteobacteria</taxon>
        <taxon>Lysobacterales</taxon>
        <taxon>Lysobacteraceae</taxon>
        <taxon>Xanthomonas</taxon>
    </lineage>
</organism>